<feature type="region of interest" description="Disordered" evidence="1">
    <location>
        <begin position="330"/>
        <end position="366"/>
    </location>
</feature>
<evidence type="ECO:0000313" key="3">
    <source>
        <dbReference type="Proteomes" id="UP000269721"/>
    </source>
</evidence>
<feature type="region of interest" description="Disordered" evidence="1">
    <location>
        <begin position="455"/>
        <end position="485"/>
    </location>
</feature>
<dbReference type="Proteomes" id="UP000269721">
    <property type="component" value="Unassembled WGS sequence"/>
</dbReference>
<feature type="compositionally biased region" description="Low complexity" evidence="1">
    <location>
        <begin position="468"/>
        <end position="479"/>
    </location>
</feature>
<protein>
    <submittedName>
        <fullName evidence="2">Uncharacterized protein</fullName>
    </submittedName>
</protein>
<gene>
    <name evidence="2" type="ORF">BDK51DRAFT_47538</name>
</gene>
<feature type="region of interest" description="Disordered" evidence="1">
    <location>
        <begin position="41"/>
        <end position="62"/>
    </location>
</feature>
<dbReference type="EMBL" id="KZ997848">
    <property type="protein sequence ID" value="RKO86866.1"/>
    <property type="molecule type" value="Genomic_DNA"/>
</dbReference>
<organism evidence="2 3">
    <name type="scientific">Blyttiomyces helicus</name>
    <dbReference type="NCBI Taxonomy" id="388810"/>
    <lineage>
        <taxon>Eukaryota</taxon>
        <taxon>Fungi</taxon>
        <taxon>Fungi incertae sedis</taxon>
        <taxon>Chytridiomycota</taxon>
        <taxon>Chytridiomycota incertae sedis</taxon>
        <taxon>Chytridiomycetes</taxon>
        <taxon>Chytridiomycetes incertae sedis</taxon>
        <taxon>Blyttiomyces</taxon>
    </lineage>
</organism>
<keyword evidence="3" id="KW-1185">Reference proteome</keyword>
<feature type="region of interest" description="Disordered" evidence="1">
    <location>
        <begin position="407"/>
        <end position="438"/>
    </location>
</feature>
<reference evidence="3" key="1">
    <citation type="journal article" date="2018" name="Nat. Microbiol.">
        <title>Leveraging single-cell genomics to expand the fungal tree of life.</title>
        <authorList>
            <person name="Ahrendt S.R."/>
            <person name="Quandt C.A."/>
            <person name="Ciobanu D."/>
            <person name="Clum A."/>
            <person name="Salamov A."/>
            <person name="Andreopoulos B."/>
            <person name="Cheng J.F."/>
            <person name="Woyke T."/>
            <person name="Pelin A."/>
            <person name="Henrissat B."/>
            <person name="Reynolds N.K."/>
            <person name="Benny G.L."/>
            <person name="Smith M.E."/>
            <person name="James T.Y."/>
            <person name="Grigoriev I.V."/>
        </authorList>
    </citation>
    <scope>NUCLEOTIDE SEQUENCE [LARGE SCALE GENOMIC DNA]</scope>
</reference>
<dbReference type="AlphaFoldDB" id="A0A4P9W9H9"/>
<proteinExistence type="predicted"/>
<feature type="region of interest" description="Disordered" evidence="1">
    <location>
        <begin position="135"/>
        <end position="154"/>
    </location>
</feature>
<evidence type="ECO:0000313" key="2">
    <source>
        <dbReference type="EMBL" id="RKO86866.1"/>
    </source>
</evidence>
<sequence>MLPGHSNRPQNNVIDEAGRMEFIQKEDSNKMAKTMTGIAVETGRPPLHPVPKPGGRAPSRIGTWATGRSRKVIASGAGRMMLSPEGAGAVVGDGLPVGARKAAKGGAVVWVSTDMSTAEWDELETDFRCASQSKVQNRAARATPSKRSGPKSISTLELGLKAKTSSASKYPVAGNIGSRRTSPKCYANKYGATKITKTESGKAAADPPCPTHPTQMPLRVRNQPPVTATWNAERLRPSFLSREGSVQKKEFNEGTTTASDPACKASAGNAEYNGPHPPKKSSIRPEAPSIDANVPEIQSPPLAAFDAVVIVPSLLKFDLQTIPEEAATSVAASASTHQPSSLSPTSTSTSTRPRGPVSAAEKDFTSSPSKRAVWLDKFMYELDSMQNSNGEECEKAVAASEIEFEMPAGDAEDRNSDISSTAASPLSEADFDEAQTPPLTEKDAVIIVPSGITNDQATKESPIPVTISSASDHMSTSSDASRRSKRAAWPDDLIFKLQNTTLPAAPEAGIQMGIEVDANISDDAAPGNITSGLHAPDAVSESNAAAPLPQTPFADPGATRRDFILAAPSDPLPPLATVSATTPCGQRTMKSSADDAVLAGISAGSKNEMKRPFWKKIPLLS</sequence>
<accession>A0A4P9W9H9</accession>
<feature type="region of interest" description="Disordered" evidence="1">
    <location>
        <begin position="197"/>
        <end position="294"/>
    </location>
</feature>
<feature type="compositionally biased region" description="Low complexity" evidence="1">
    <location>
        <begin position="330"/>
        <end position="358"/>
    </location>
</feature>
<evidence type="ECO:0000256" key="1">
    <source>
        <dbReference type="SAM" id="MobiDB-lite"/>
    </source>
</evidence>
<name>A0A4P9W9H9_9FUNG</name>